<organism evidence="12 13">
    <name type="scientific">Selenomonas artemidis F0399</name>
    <dbReference type="NCBI Taxonomy" id="749551"/>
    <lineage>
        <taxon>Bacteria</taxon>
        <taxon>Bacillati</taxon>
        <taxon>Bacillota</taxon>
        <taxon>Negativicutes</taxon>
        <taxon>Selenomonadales</taxon>
        <taxon>Selenomonadaceae</taxon>
        <taxon>Selenomonas</taxon>
    </lineage>
</organism>
<feature type="binding site" evidence="9">
    <location>
        <position position="148"/>
    </location>
    <ligand>
        <name>5-phospho-alpha-D-ribose 1-diphosphate</name>
        <dbReference type="ChEBI" id="CHEBI:58017"/>
    </ligand>
</feature>
<dbReference type="Proteomes" id="UP000004633">
    <property type="component" value="Unassembled WGS sequence"/>
</dbReference>
<dbReference type="UniPathway" id="UPA00035">
    <property type="reaction ID" value="UER00041"/>
</dbReference>
<dbReference type="InterPro" id="IPR017459">
    <property type="entry name" value="Glycosyl_Trfase_fam3_N_dom"/>
</dbReference>
<comment type="caution">
    <text evidence="12">The sequence shown here is derived from an EMBL/GenBank/DDBJ whole genome shotgun (WGS) entry which is preliminary data.</text>
</comment>
<evidence type="ECO:0000256" key="4">
    <source>
        <dbReference type="ARBA" id="ARBA00022679"/>
    </source>
</evidence>
<evidence type="ECO:0000256" key="1">
    <source>
        <dbReference type="ARBA" id="ARBA00004907"/>
    </source>
</evidence>
<evidence type="ECO:0000256" key="8">
    <source>
        <dbReference type="ARBA" id="ARBA00061188"/>
    </source>
</evidence>
<reference evidence="12 13" key="1">
    <citation type="submission" date="2010-08" db="EMBL/GenBank/DDBJ databases">
        <authorList>
            <person name="Weinstock G."/>
            <person name="Sodergren E."/>
            <person name="Clifton S."/>
            <person name="Fulton L."/>
            <person name="Fulton B."/>
            <person name="Courtney L."/>
            <person name="Fronick C."/>
            <person name="Harrison M."/>
            <person name="Strong C."/>
            <person name="Farmer C."/>
            <person name="Delahaunty K."/>
            <person name="Markovic C."/>
            <person name="Hall O."/>
            <person name="Minx P."/>
            <person name="Tomlinson C."/>
            <person name="Mitreva M."/>
            <person name="Hou S."/>
            <person name="Chen J."/>
            <person name="Wollam A."/>
            <person name="Pepin K.H."/>
            <person name="Johnson M."/>
            <person name="Bhonagiri V."/>
            <person name="Zhang X."/>
            <person name="Suruliraj S."/>
            <person name="Warren W."/>
            <person name="Chinwalla A."/>
            <person name="Mardis E.R."/>
            <person name="Wilson R.K."/>
        </authorList>
    </citation>
    <scope>NUCLEOTIDE SEQUENCE [LARGE SCALE GENOMIC DNA]</scope>
    <source>
        <strain evidence="12 13">F0399</strain>
    </source>
</reference>
<dbReference type="FunFam" id="3.40.1030.10:FF:000002">
    <property type="entry name" value="Anthranilate phosphoribosyltransferase"/>
    <property type="match status" value="1"/>
</dbReference>
<comment type="similarity">
    <text evidence="9">Belongs to the anthranilate phosphoribosyltransferase family.</text>
</comment>
<feature type="binding site" evidence="9">
    <location>
        <position position="139"/>
    </location>
    <ligand>
        <name>anthranilate</name>
        <dbReference type="ChEBI" id="CHEBI:16567"/>
        <label>1</label>
    </ligand>
</feature>
<evidence type="ECO:0000256" key="7">
    <source>
        <dbReference type="ARBA" id="ARBA00052328"/>
    </source>
</evidence>
<feature type="binding site" evidence="9">
    <location>
        <position position="108"/>
    </location>
    <ligand>
        <name>5-phospho-alpha-D-ribose 1-diphosphate</name>
        <dbReference type="ChEBI" id="CHEBI:58017"/>
    </ligand>
</feature>
<dbReference type="STRING" id="749551.HMPREF9555_01907"/>
<dbReference type="HOGENOM" id="CLU_034315_2_1_9"/>
<sequence length="365" mass="38863">METPDILCYNTDLYLMMILSRGHTAMIKEAIQKIVDKKDLYYDEAYAVMNEIMSGETSAVENAAYLAALSTKSSGMETIDEIAGSAAAMRSHAERVPHDGMEVIDIVGTGGDHSGSINVSTTASFIAAAAGLKVCKHGNRAASSKCGTADCLEALGVALDQSPEKVREELDTVGMAFLFAQRYHQSMKYVGAIRRELGIRTVFNILGPLTNPSHPECMLLGVYGEHLLRPLARVLPTLGVKRALIVHGTDGMDEISIGAPTKIREIVNGRESAYEITPEDFGIPLADKSAIRGGSPEENAAVTRGILAGEITDARANVCLLNAGAAVYIYGAASSIAEGIAAARQTIENGSAVRKLEDFIRLSNS</sequence>
<keyword evidence="4 9" id="KW-0808">Transferase</keyword>
<evidence type="ECO:0000256" key="3">
    <source>
        <dbReference type="ARBA" id="ARBA00022676"/>
    </source>
</evidence>
<feature type="domain" description="Glycosyl transferase family 3" evidence="10">
    <location>
        <begin position="102"/>
        <end position="352"/>
    </location>
</feature>
<feature type="binding site" evidence="9">
    <location>
        <begin position="118"/>
        <end position="121"/>
    </location>
    <ligand>
        <name>5-phospho-alpha-D-ribose 1-diphosphate</name>
        <dbReference type="ChEBI" id="CHEBI:58017"/>
    </ligand>
</feature>
<keyword evidence="3 9" id="KW-0328">Glycosyltransferase</keyword>
<comment type="subunit">
    <text evidence="9">Homodimer.</text>
</comment>
<dbReference type="GO" id="GO:0000162">
    <property type="term" value="P:L-tryptophan biosynthetic process"/>
    <property type="evidence" value="ECO:0007669"/>
    <property type="project" value="UniProtKB-UniRule"/>
</dbReference>
<dbReference type="EMBL" id="AECV01000049">
    <property type="protein sequence ID" value="EFW28980.1"/>
    <property type="molecule type" value="Genomic_DNA"/>
</dbReference>
<comment type="cofactor">
    <cofactor evidence="9">
        <name>Mg(2+)</name>
        <dbReference type="ChEBI" id="CHEBI:18420"/>
    </cofactor>
    <text evidence="9">Binds 2 magnesium ions per monomer.</text>
</comment>
<comment type="similarity">
    <text evidence="8">In the C-terminal section; belongs to the anthranilate phosphoribosyltransferase family.</text>
</comment>
<feature type="binding site" evidence="9">
    <location>
        <position position="120"/>
    </location>
    <ligand>
        <name>Mg(2+)</name>
        <dbReference type="ChEBI" id="CHEBI:18420"/>
        <label>1</label>
    </ligand>
</feature>
<keyword evidence="2 9" id="KW-0028">Amino-acid biosynthesis</keyword>
<dbReference type="PANTHER" id="PTHR43285:SF2">
    <property type="entry name" value="ANTHRANILATE PHOSPHORIBOSYLTRANSFERASE"/>
    <property type="match status" value="1"/>
</dbReference>
<dbReference type="GO" id="GO:0004048">
    <property type="term" value="F:anthranilate phosphoribosyltransferase activity"/>
    <property type="evidence" value="ECO:0007669"/>
    <property type="project" value="UniProtKB-UniRule"/>
</dbReference>
<dbReference type="InterPro" id="IPR000312">
    <property type="entry name" value="Glycosyl_Trfase_fam3"/>
</dbReference>
<evidence type="ECO:0000256" key="2">
    <source>
        <dbReference type="ARBA" id="ARBA00022605"/>
    </source>
</evidence>
<feature type="binding site" evidence="9">
    <location>
        <position position="254"/>
    </location>
    <ligand>
        <name>Mg(2+)</name>
        <dbReference type="ChEBI" id="CHEBI:18420"/>
        <label>2</label>
    </ligand>
</feature>
<comment type="pathway">
    <text evidence="1 9">Amino-acid biosynthesis; L-tryptophan biosynthesis; L-tryptophan from chorismate: step 2/5.</text>
</comment>
<evidence type="ECO:0000259" key="10">
    <source>
        <dbReference type="Pfam" id="PF00591"/>
    </source>
</evidence>
<evidence type="ECO:0000313" key="13">
    <source>
        <dbReference type="Proteomes" id="UP000004633"/>
    </source>
</evidence>
<dbReference type="Pfam" id="PF00591">
    <property type="entry name" value="Glycos_transf_3"/>
    <property type="match status" value="1"/>
</dbReference>
<dbReference type="Gene3D" id="1.20.970.10">
    <property type="entry name" value="Transferase, Pyrimidine Nucleoside Phosphorylase, Chain C"/>
    <property type="match status" value="1"/>
</dbReference>
<dbReference type="PANTHER" id="PTHR43285">
    <property type="entry name" value="ANTHRANILATE PHOSPHORIBOSYLTRANSFERASE"/>
    <property type="match status" value="1"/>
</dbReference>
<keyword evidence="13" id="KW-1185">Reference proteome</keyword>
<comment type="caution">
    <text evidence="9">Lacks conserved residue(s) required for the propagation of feature annotation.</text>
</comment>
<feature type="binding site" evidence="9">
    <location>
        <position position="116"/>
    </location>
    <ligand>
        <name>5-phospho-alpha-D-ribose 1-diphosphate</name>
        <dbReference type="ChEBI" id="CHEBI:58017"/>
    </ligand>
</feature>
<comment type="catalytic activity">
    <reaction evidence="7 9">
        <text>N-(5-phospho-beta-D-ribosyl)anthranilate + diphosphate = 5-phospho-alpha-D-ribose 1-diphosphate + anthranilate</text>
        <dbReference type="Rhea" id="RHEA:11768"/>
        <dbReference type="ChEBI" id="CHEBI:16567"/>
        <dbReference type="ChEBI" id="CHEBI:18277"/>
        <dbReference type="ChEBI" id="CHEBI:33019"/>
        <dbReference type="ChEBI" id="CHEBI:58017"/>
        <dbReference type="EC" id="2.4.2.18"/>
    </reaction>
</comment>
<keyword evidence="6 9" id="KW-0057">Aromatic amino acid biosynthesis</keyword>
<dbReference type="GO" id="GO:0000287">
    <property type="term" value="F:magnesium ion binding"/>
    <property type="evidence" value="ECO:0007669"/>
    <property type="project" value="UniProtKB-UniRule"/>
</dbReference>
<keyword evidence="5 9" id="KW-0822">Tryptophan biosynthesis</keyword>
<proteinExistence type="inferred from homology"/>
<feature type="binding site" evidence="9">
    <location>
        <begin position="111"/>
        <end position="112"/>
    </location>
    <ligand>
        <name>5-phospho-alpha-D-ribose 1-diphosphate</name>
        <dbReference type="ChEBI" id="CHEBI:58017"/>
    </ligand>
</feature>
<protein>
    <recommendedName>
        <fullName evidence="9">Anthranilate phosphoribosyltransferase</fullName>
        <ecNumber evidence="9">2.4.2.18</ecNumber>
    </recommendedName>
</protein>
<accession>E7N4G3</accession>
<evidence type="ECO:0000259" key="11">
    <source>
        <dbReference type="Pfam" id="PF02885"/>
    </source>
</evidence>
<dbReference type="HAMAP" id="MF_00211">
    <property type="entry name" value="TrpD"/>
    <property type="match status" value="1"/>
</dbReference>
<dbReference type="InterPro" id="IPR036320">
    <property type="entry name" value="Glycosyl_Trfase_fam3_N_dom_sf"/>
</dbReference>
<dbReference type="InterPro" id="IPR035902">
    <property type="entry name" value="Nuc_phospho_transferase"/>
</dbReference>
<dbReference type="InterPro" id="IPR005940">
    <property type="entry name" value="Anthranilate_Pribosyl_Tfrase"/>
</dbReference>
<name>E7N4G3_9FIRM</name>
<comment type="function">
    <text evidence="9">Catalyzes the transfer of the phosphoribosyl group of 5-phosphorylribose-1-pyrophosphate (PRPP) to anthranilate to yield N-(5'-phosphoribosyl)-anthranilate (PRA).</text>
</comment>
<evidence type="ECO:0000256" key="5">
    <source>
        <dbReference type="ARBA" id="ARBA00022822"/>
    </source>
</evidence>
<evidence type="ECO:0000256" key="6">
    <source>
        <dbReference type="ARBA" id="ARBA00023141"/>
    </source>
</evidence>
<dbReference type="SUPFAM" id="SSF52418">
    <property type="entry name" value="Nucleoside phosphorylase/phosphoribosyltransferase catalytic domain"/>
    <property type="match status" value="1"/>
</dbReference>
<feature type="binding site" evidence="9">
    <location>
        <position position="108"/>
    </location>
    <ligand>
        <name>anthranilate</name>
        <dbReference type="ChEBI" id="CHEBI:16567"/>
        <label>1</label>
    </ligand>
</feature>
<dbReference type="EC" id="2.4.2.18" evidence="9"/>
<evidence type="ECO:0000313" key="12">
    <source>
        <dbReference type="EMBL" id="EFW28980.1"/>
    </source>
</evidence>
<dbReference type="Gene3D" id="3.40.1030.10">
    <property type="entry name" value="Nucleoside phosphorylase/phosphoribosyltransferase catalytic domain"/>
    <property type="match status" value="1"/>
</dbReference>
<keyword evidence="9" id="KW-0479">Metal-binding</keyword>
<dbReference type="SUPFAM" id="SSF47648">
    <property type="entry name" value="Nucleoside phosphorylase/phosphoribosyltransferase N-terminal domain"/>
    <property type="match status" value="1"/>
</dbReference>
<feature type="binding site" evidence="9">
    <location>
        <begin position="136"/>
        <end position="144"/>
    </location>
    <ligand>
        <name>5-phospho-alpha-D-ribose 1-diphosphate</name>
        <dbReference type="ChEBI" id="CHEBI:58017"/>
    </ligand>
</feature>
<gene>
    <name evidence="9 12" type="primary">trpD</name>
    <name evidence="12" type="ORF">HMPREF9555_01907</name>
</gene>
<feature type="domain" description="Glycosyl transferase family 3 N-terminal" evidence="11">
    <location>
        <begin position="28"/>
        <end position="93"/>
    </location>
</feature>
<dbReference type="Pfam" id="PF02885">
    <property type="entry name" value="Glycos_trans_3N"/>
    <property type="match status" value="1"/>
</dbReference>
<keyword evidence="9" id="KW-0460">Magnesium</keyword>
<feature type="binding site" evidence="9">
    <location>
        <position position="253"/>
    </location>
    <ligand>
        <name>Mg(2+)</name>
        <dbReference type="ChEBI" id="CHEBI:18420"/>
        <label>2</label>
    </ligand>
</feature>
<evidence type="ECO:0000256" key="9">
    <source>
        <dbReference type="HAMAP-Rule" id="MF_00211"/>
    </source>
</evidence>
<feature type="binding site" evidence="9">
    <location>
        <position position="194"/>
    </location>
    <ligand>
        <name>anthranilate</name>
        <dbReference type="ChEBI" id="CHEBI:16567"/>
        <label>2</label>
    </ligand>
</feature>
<dbReference type="AlphaFoldDB" id="E7N4G3"/>
<feature type="binding site" evidence="9">
    <location>
        <position position="254"/>
    </location>
    <ligand>
        <name>Mg(2+)</name>
        <dbReference type="ChEBI" id="CHEBI:18420"/>
        <label>1</label>
    </ligand>
</feature>
<dbReference type="NCBIfam" id="TIGR01245">
    <property type="entry name" value="trpD"/>
    <property type="match status" value="1"/>
</dbReference>
<dbReference type="GO" id="GO:0005829">
    <property type="term" value="C:cytosol"/>
    <property type="evidence" value="ECO:0007669"/>
    <property type="project" value="TreeGrafter"/>
</dbReference>